<gene>
    <name evidence="2" type="ORF">BKA67DRAFT_659738</name>
</gene>
<feature type="transmembrane region" description="Helical" evidence="1">
    <location>
        <begin position="95"/>
        <end position="114"/>
    </location>
</feature>
<dbReference type="AlphaFoldDB" id="A0A9P8UJ19"/>
<feature type="transmembrane region" description="Helical" evidence="1">
    <location>
        <begin position="234"/>
        <end position="258"/>
    </location>
</feature>
<dbReference type="Proteomes" id="UP000758603">
    <property type="component" value="Unassembled WGS sequence"/>
</dbReference>
<feature type="transmembrane region" description="Helical" evidence="1">
    <location>
        <begin position="66"/>
        <end position="83"/>
    </location>
</feature>
<feature type="transmembrane region" description="Helical" evidence="1">
    <location>
        <begin position="134"/>
        <end position="152"/>
    </location>
</feature>
<evidence type="ECO:0000313" key="3">
    <source>
        <dbReference type="Proteomes" id="UP000758603"/>
    </source>
</evidence>
<comment type="caution">
    <text evidence="2">The sequence shown here is derived from an EMBL/GenBank/DDBJ whole genome shotgun (WGS) entry which is preliminary data.</text>
</comment>
<keyword evidence="3" id="KW-1185">Reference proteome</keyword>
<dbReference type="OrthoDB" id="72269at2759"/>
<keyword evidence="1" id="KW-0812">Transmembrane</keyword>
<accession>A0A9P8UJ19</accession>
<dbReference type="RefSeq" id="XP_045957374.1">
    <property type="nucleotide sequence ID" value="XM_046107504.1"/>
</dbReference>
<keyword evidence="1" id="KW-1133">Transmembrane helix</keyword>
<proteinExistence type="predicted"/>
<feature type="transmembrane region" description="Helical" evidence="1">
    <location>
        <begin position="332"/>
        <end position="352"/>
    </location>
</feature>
<feature type="transmembrane region" description="Helical" evidence="1">
    <location>
        <begin position="291"/>
        <end position="311"/>
    </location>
</feature>
<organism evidence="2 3">
    <name type="scientific">Truncatella angustata</name>
    <dbReference type="NCBI Taxonomy" id="152316"/>
    <lineage>
        <taxon>Eukaryota</taxon>
        <taxon>Fungi</taxon>
        <taxon>Dikarya</taxon>
        <taxon>Ascomycota</taxon>
        <taxon>Pezizomycotina</taxon>
        <taxon>Sordariomycetes</taxon>
        <taxon>Xylariomycetidae</taxon>
        <taxon>Amphisphaeriales</taxon>
        <taxon>Sporocadaceae</taxon>
        <taxon>Truncatella</taxon>
    </lineage>
</organism>
<name>A0A9P8UJ19_9PEZI</name>
<feature type="transmembrane region" description="Helical" evidence="1">
    <location>
        <begin position="26"/>
        <end position="46"/>
    </location>
</feature>
<feature type="transmembrane region" description="Helical" evidence="1">
    <location>
        <begin position="201"/>
        <end position="222"/>
    </location>
</feature>
<evidence type="ECO:0000313" key="2">
    <source>
        <dbReference type="EMBL" id="KAH6653097.1"/>
    </source>
</evidence>
<reference evidence="2" key="1">
    <citation type="journal article" date="2021" name="Nat. Commun.">
        <title>Genetic determinants of endophytism in the Arabidopsis root mycobiome.</title>
        <authorList>
            <person name="Mesny F."/>
            <person name="Miyauchi S."/>
            <person name="Thiergart T."/>
            <person name="Pickel B."/>
            <person name="Atanasova L."/>
            <person name="Karlsson M."/>
            <person name="Huettel B."/>
            <person name="Barry K.W."/>
            <person name="Haridas S."/>
            <person name="Chen C."/>
            <person name="Bauer D."/>
            <person name="Andreopoulos W."/>
            <person name="Pangilinan J."/>
            <person name="LaButti K."/>
            <person name="Riley R."/>
            <person name="Lipzen A."/>
            <person name="Clum A."/>
            <person name="Drula E."/>
            <person name="Henrissat B."/>
            <person name="Kohler A."/>
            <person name="Grigoriev I.V."/>
            <person name="Martin F.M."/>
            <person name="Hacquard S."/>
        </authorList>
    </citation>
    <scope>NUCLEOTIDE SEQUENCE</scope>
    <source>
        <strain evidence="2">MPI-SDFR-AT-0073</strain>
    </source>
</reference>
<feature type="transmembrane region" description="Helical" evidence="1">
    <location>
        <begin position="173"/>
        <end position="195"/>
    </location>
</feature>
<protein>
    <submittedName>
        <fullName evidence="2">Uncharacterized protein</fullName>
    </submittedName>
</protein>
<keyword evidence="1" id="KW-0472">Membrane</keyword>
<dbReference type="EMBL" id="JAGPXC010000005">
    <property type="protein sequence ID" value="KAH6653097.1"/>
    <property type="molecule type" value="Genomic_DNA"/>
</dbReference>
<sequence length="372" mass="40845">MTVTNQNTAALALPDPYYIFRALTAFGFYTQWIVMIMNGSFVAMVVTNWHGVFPTGTPVKTAWTGIWPIDFVLGLLVVFFGAVNNVADLTDLGPFLMLVDLVFTLVVFNIMTLVEDRRNRKTGPLRFPAGWQFLWNWCGAASVLPIYSHLYLSKRSAETPSIPAHQRQALVFTAIWSIIISFPVLVPSVLGATPFQVQDGVVMWFFAPLTLGIFQDLFGLLVSKTSYGGLKDPISVAYSIVGAFSAVVHIGVAVSPYFCGPEVTWSRIYWPNHSAPQPGSPSFMTEGAMLFMQYDHVVIYLCVFALGAYMLGFDKITSASSLSGKMQAGYPILVLTAMTVITGPGAGLAWLLCQKEKELRACEEVGDMVEKA</sequence>
<dbReference type="GeneID" id="70136395"/>
<evidence type="ECO:0000256" key="1">
    <source>
        <dbReference type="SAM" id="Phobius"/>
    </source>
</evidence>